<accession>A0ABS6BM96</accession>
<organism evidence="2 3">
    <name type="scientific">Sphingomonas quercus</name>
    <dbReference type="NCBI Taxonomy" id="2842451"/>
    <lineage>
        <taxon>Bacteria</taxon>
        <taxon>Pseudomonadati</taxon>
        <taxon>Pseudomonadota</taxon>
        <taxon>Alphaproteobacteria</taxon>
        <taxon>Sphingomonadales</taxon>
        <taxon>Sphingomonadaceae</taxon>
        <taxon>Sphingomonas</taxon>
    </lineage>
</organism>
<name>A0ABS6BM96_9SPHN</name>
<dbReference type="EMBL" id="JAHKRT010000007">
    <property type="protein sequence ID" value="MBU3078957.1"/>
    <property type="molecule type" value="Genomic_DNA"/>
</dbReference>
<dbReference type="InterPro" id="IPR025324">
    <property type="entry name" value="DUF4230"/>
</dbReference>
<protein>
    <submittedName>
        <fullName evidence="2">DUF4230 domain-containing protein</fullName>
    </submittedName>
</protein>
<evidence type="ECO:0000256" key="1">
    <source>
        <dbReference type="SAM" id="MobiDB-lite"/>
    </source>
</evidence>
<gene>
    <name evidence="2" type="ORF">KOF26_13910</name>
</gene>
<proteinExistence type="predicted"/>
<reference evidence="2 3" key="1">
    <citation type="submission" date="2021-06" db="EMBL/GenBank/DDBJ databases">
        <title>Sphingomonas sp. XMGL2, whole genome shotgun sequencing project.</title>
        <authorList>
            <person name="Zhao G."/>
            <person name="Shen L."/>
        </authorList>
    </citation>
    <scope>NUCLEOTIDE SEQUENCE [LARGE SCALE GENOMIC DNA]</scope>
    <source>
        <strain evidence="2 3">XMGL2</strain>
    </source>
</reference>
<feature type="region of interest" description="Disordered" evidence="1">
    <location>
        <begin position="205"/>
        <end position="226"/>
    </location>
</feature>
<dbReference type="Proteomes" id="UP000776276">
    <property type="component" value="Unassembled WGS sequence"/>
</dbReference>
<evidence type="ECO:0000313" key="2">
    <source>
        <dbReference type="EMBL" id="MBU3078957.1"/>
    </source>
</evidence>
<keyword evidence="3" id="KW-1185">Reference proteome</keyword>
<comment type="caution">
    <text evidence="2">The sequence shown here is derived from an EMBL/GenBank/DDBJ whole genome shotgun (WGS) entry which is preliminary data.</text>
</comment>
<dbReference type="Pfam" id="PF14014">
    <property type="entry name" value="DUF4230"/>
    <property type="match status" value="1"/>
</dbReference>
<dbReference type="RefSeq" id="WP_216326152.1">
    <property type="nucleotide sequence ID" value="NZ_JAHKRT010000007.1"/>
</dbReference>
<sequence>MKRTIVILLAAALIGLGAWLGLSNLGRWSTTPPDPETVASASLQGLREQNRLTPFAARFVAVVTSSQSRFGLSARKTMIMPGTVRYELDLARLQQRDLAWNPTTRTLTITLPPVEVSGPEVDMAGIKEYDSGGVLMALTHAEQALDQANRAAAQRQLVAQAREAAPLRLARDAARSAVERSFAMPLRAAGIDATVKARFADEPDPAAAPEYVDHSTSLNEVYASPR</sequence>
<evidence type="ECO:0000313" key="3">
    <source>
        <dbReference type="Proteomes" id="UP000776276"/>
    </source>
</evidence>